<keyword evidence="14" id="KW-1185">Reference proteome</keyword>
<dbReference type="GO" id="GO:0005506">
    <property type="term" value="F:iron ion binding"/>
    <property type="evidence" value="ECO:0007669"/>
    <property type="project" value="InterPro"/>
</dbReference>
<feature type="binding site" evidence="10">
    <location>
        <position position="45"/>
    </location>
    <ligand>
        <name>[2Fe-2S] cluster</name>
        <dbReference type="ChEBI" id="CHEBI:190135"/>
        <label>1</label>
    </ligand>
</feature>
<dbReference type="GO" id="GO:0050660">
    <property type="term" value="F:flavin adenine dinucleotide binding"/>
    <property type="evidence" value="ECO:0007669"/>
    <property type="project" value="InterPro"/>
</dbReference>
<feature type="binding site" evidence="10">
    <location>
        <position position="27"/>
    </location>
    <ligand>
        <name>[2Fe-2S] cluster</name>
        <dbReference type="ChEBI" id="CHEBI:190135"/>
        <label>1</label>
    </ligand>
</feature>
<evidence type="ECO:0008006" key="15">
    <source>
        <dbReference type="Google" id="ProtNLM"/>
    </source>
</evidence>
<dbReference type="PANTHER" id="PTHR11908:SF132">
    <property type="entry name" value="ALDEHYDE OXIDASE 1-RELATED"/>
    <property type="match status" value="1"/>
</dbReference>
<feature type="binding site" evidence="10">
    <location>
        <position position="122"/>
    </location>
    <ligand>
        <name>[2Fe-2S] cluster</name>
        <dbReference type="ChEBI" id="CHEBI:190135"/>
        <label>2</label>
    </ligand>
</feature>
<dbReference type="Pfam" id="PF01315">
    <property type="entry name" value="Ald_Xan_dh_C"/>
    <property type="match status" value="1"/>
</dbReference>
<evidence type="ECO:0000256" key="3">
    <source>
        <dbReference type="ARBA" id="ARBA00022630"/>
    </source>
</evidence>
<keyword evidence="9 10" id="KW-0411">Iron-sulfur</keyword>
<name>A0A9N9R1V1_9NEOP</name>
<dbReference type="InterPro" id="IPR012675">
    <property type="entry name" value="Beta-grasp_dom_sf"/>
</dbReference>
<dbReference type="Pfam" id="PF01799">
    <property type="entry name" value="Fer2_2"/>
    <property type="match status" value="1"/>
</dbReference>
<dbReference type="Gene3D" id="1.10.150.120">
    <property type="entry name" value="[2Fe-2S]-binding domain"/>
    <property type="match status" value="1"/>
</dbReference>
<dbReference type="Pfam" id="PF02738">
    <property type="entry name" value="MoCoBD_1"/>
    <property type="match status" value="1"/>
</dbReference>
<organism evidence="13 14">
    <name type="scientific">Diatraea saccharalis</name>
    <name type="common">sugarcane borer</name>
    <dbReference type="NCBI Taxonomy" id="40085"/>
    <lineage>
        <taxon>Eukaryota</taxon>
        <taxon>Metazoa</taxon>
        <taxon>Ecdysozoa</taxon>
        <taxon>Arthropoda</taxon>
        <taxon>Hexapoda</taxon>
        <taxon>Insecta</taxon>
        <taxon>Pterygota</taxon>
        <taxon>Neoptera</taxon>
        <taxon>Endopterygota</taxon>
        <taxon>Lepidoptera</taxon>
        <taxon>Glossata</taxon>
        <taxon>Ditrysia</taxon>
        <taxon>Pyraloidea</taxon>
        <taxon>Crambidae</taxon>
        <taxon>Crambinae</taxon>
        <taxon>Diatraea</taxon>
    </lineage>
</organism>
<accession>A0A9N9R1V1</accession>
<dbReference type="SUPFAM" id="SSF56003">
    <property type="entry name" value="Molybdenum cofactor-binding domain"/>
    <property type="match status" value="1"/>
</dbReference>
<dbReference type="SUPFAM" id="SSF56176">
    <property type="entry name" value="FAD-binding/transporter-associated domain-like"/>
    <property type="match status" value="1"/>
</dbReference>
<sequence length="981" mass="110000">MLLDYLRKQAGLRGTKFMCREGGCGACIVTAATGPGETPRAVNSCLVSITSCQDWDITTIEKVGNRRDGYHPIQKTLANENGTQCGYCTPGWVMALYSLLKSKQNLTMLDIEKSFGSNICRCTGYRPILDAFKKFATDAPDKLIMDIEDLKICNKTNKPCNKTCAGEEGDWHLVSESCVTQASKIELNLKDGKKWFKVYEISDIFDILKVEGDDSYMLVAGNTAKGAYPIDEYPRILIDISGVSALKGHEIDQNLIIGANTTLSDALDIFDKVSKEEVNFGYLRKLHDHIQLVAHIPVRNQMPRSQNAHAIVNAGFLYKLNNNNIVLESRIVFGGLSPQFIRALQTEQVLINKNLFENNTLQSAIKTLDKEIIVEENPPEPSAEYRKRLALGLFYKKQPGVVAFYSAKDIPGKNSFIMLGLIVFIEDEEVFCSKKVNYYNQPLGMIVAESEAVANRAAKLVKVTYSNISTPVLDIKKAKDDPTRTKLFLPIPAIGRGLFVDKRFKNNYTIYGQYHLSMETIMCVSTPSEQGLTVYSSTQWMDFVQNTIAKALNIDHNRVDVYVNRLGGGFGLKVGVDKRGLVQYLNYDLYEDNGYTTNELISVLGIDAHSNCYKRLWWDYKCYNSVTDNAKNTWCRAPASLENISMAETIMEQISYVTSLDPYEVRKTNVNNLLHNDILELAETLKTKAKYSERRAAVNKYNQTNRWIKRGLRWAFMRYTPLAPAGYQVKMSVCHGDGSVIITHSGIELGQGINTKAIQIAAYFLKIPIDKIQVKCANSIAGTNGIMTSSSLTSQSIGMGVEKCCKQLLLRLAPIKLLLLNPPWETLIKIAHKLKVNLHVDDFVNNIISPIFYVYGVSLAEVEVDILTGESEVLRVDLLEDVGRSVSPEVDVGQIEGAFIMGLGYWTSENLVYDKSSGELLTDRTWNYHVPQARDIPQDFRVYFREKSYSSDIVLGAKDGPYTTEQLCLSAATRLEDFKFN</sequence>
<dbReference type="OrthoDB" id="8300278at2759"/>
<dbReference type="GO" id="GO:0051537">
    <property type="term" value="F:2 iron, 2 sulfur cluster binding"/>
    <property type="evidence" value="ECO:0007669"/>
    <property type="project" value="UniProtKB-KW"/>
</dbReference>
<dbReference type="SUPFAM" id="SSF47741">
    <property type="entry name" value="CO dehydrogenase ISP C-domain like"/>
    <property type="match status" value="1"/>
</dbReference>
<feature type="binding site" evidence="10">
    <location>
        <position position="24"/>
    </location>
    <ligand>
        <name>[2Fe-2S] cluster</name>
        <dbReference type="ChEBI" id="CHEBI:190135"/>
        <label>1</label>
    </ligand>
</feature>
<evidence type="ECO:0000256" key="8">
    <source>
        <dbReference type="ARBA" id="ARBA00023004"/>
    </source>
</evidence>
<evidence type="ECO:0000259" key="12">
    <source>
        <dbReference type="SMART" id="SM01092"/>
    </source>
</evidence>
<dbReference type="CDD" id="cd00207">
    <property type="entry name" value="fer2"/>
    <property type="match status" value="1"/>
</dbReference>
<dbReference type="EMBL" id="OU893350">
    <property type="protein sequence ID" value="CAG9788241.1"/>
    <property type="molecule type" value="Genomic_DNA"/>
</dbReference>
<keyword evidence="7" id="KW-0560">Oxidoreductase</keyword>
<dbReference type="PIRSF" id="PIRSF000127">
    <property type="entry name" value="Xanthine_DH"/>
    <property type="match status" value="1"/>
</dbReference>
<feature type="binding site" evidence="10">
    <location>
        <position position="88"/>
    </location>
    <ligand>
        <name>[2Fe-2S] cluster</name>
        <dbReference type="ChEBI" id="CHEBI:190135"/>
        <label>2</label>
    </ligand>
</feature>
<feature type="domain" description="Aldehyde oxidase/xanthine dehydrogenase a/b hammerhead" evidence="11">
    <location>
        <begin position="382"/>
        <end position="469"/>
    </location>
</feature>
<reference evidence="13" key="1">
    <citation type="submission" date="2021-12" db="EMBL/GenBank/DDBJ databases">
        <authorList>
            <person name="King R."/>
        </authorList>
    </citation>
    <scope>NUCLEOTIDE SEQUENCE</scope>
</reference>
<dbReference type="Gene3D" id="3.30.390.50">
    <property type="entry name" value="CO dehydrogenase flavoprotein, C-terminal domain"/>
    <property type="match status" value="1"/>
</dbReference>
<dbReference type="InterPro" id="IPR036884">
    <property type="entry name" value="2Fe-2S-bd_dom_sf"/>
</dbReference>
<dbReference type="InterPro" id="IPR000674">
    <property type="entry name" value="Ald_Oxase/Xan_DH_a/b"/>
</dbReference>
<dbReference type="Pfam" id="PF03450">
    <property type="entry name" value="CO_deh_flav_C"/>
    <property type="match status" value="1"/>
</dbReference>
<dbReference type="InterPro" id="IPR005107">
    <property type="entry name" value="CO_DH_flav_C"/>
</dbReference>
<evidence type="ECO:0000256" key="5">
    <source>
        <dbReference type="ARBA" id="ARBA00022723"/>
    </source>
</evidence>
<dbReference type="PROSITE" id="PS00197">
    <property type="entry name" value="2FE2S_FER_1"/>
    <property type="match status" value="1"/>
</dbReference>
<dbReference type="Pfam" id="PF20256">
    <property type="entry name" value="MoCoBD_2"/>
    <property type="match status" value="1"/>
</dbReference>
<comment type="similarity">
    <text evidence="1">Belongs to the xanthine dehydrogenase family.</text>
</comment>
<dbReference type="SUPFAM" id="SSF54292">
    <property type="entry name" value="2Fe-2S ferredoxin-like"/>
    <property type="match status" value="1"/>
</dbReference>
<dbReference type="InterPro" id="IPR008274">
    <property type="entry name" value="AldOxase/xan_DH_MoCoBD1"/>
</dbReference>
<keyword evidence="4 10" id="KW-0001">2Fe-2S</keyword>
<dbReference type="InterPro" id="IPR002888">
    <property type="entry name" value="2Fe-2S-bd"/>
</dbReference>
<dbReference type="InterPro" id="IPR006058">
    <property type="entry name" value="2Fe2S_fd_BS"/>
</dbReference>
<reference evidence="13" key="2">
    <citation type="submission" date="2022-10" db="EMBL/GenBank/DDBJ databases">
        <authorList>
            <consortium name="ENA_rothamsted_submissions"/>
            <consortium name="culmorum"/>
            <person name="King R."/>
        </authorList>
    </citation>
    <scope>NUCLEOTIDE SEQUENCE</scope>
</reference>
<dbReference type="GO" id="GO:0016491">
    <property type="term" value="F:oxidoreductase activity"/>
    <property type="evidence" value="ECO:0007669"/>
    <property type="project" value="UniProtKB-KW"/>
</dbReference>
<evidence type="ECO:0000256" key="1">
    <source>
        <dbReference type="ARBA" id="ARBA00006849"/>
    </source>
</evidence>
<comment type="cofactor">
    <cofactor evidence="10">
        <name>[2Fe-2S] cluster</name>
        <dbReference type="ChEBI" id="CHEBI:190135"/>
    </cofactor>
    <text evidence="10">Binds 2 [2Fe-2S] clusters.</text>
</comment>
<feature type="domain" description="CO dehydrogenase flavoprotein C-terminal" evidence="12">
    <location>
        <begin position="298"/>
        <end position="401"/>
    </location>
</feature>
<evidence type="ECO:0000256" key="2">
    <source>
        <dbReference type="ARBA" id="ARBA00022505"/>
    </source>
</evidence>
<dbReference type="FunFam" id="3.30.390.50:FF:000003">
    <property type="entry name" value="Aldehyde oxidase1"/>
    <property type="match status" value="1"/>
</dbReference>
<dbReference type="InterPro" id="IPR001041">
    <property type="entry name" value="2Fe-2S_ferredoxin-type"/>
</dbReference>
<dbReference type="PANTHER" id="PTHR11908">
    <property type="entry name" value="XANTHINE DEHYDROGENASE"/>
    <property type="match status" value="1"/>
</dbReference>
<evidence type="ECO:0000256" key="7">
    <source>
        <dbReference type="ARBA" id="ARBA00023002"/>
    </source>
</evidence>
<keyword evidence="3" id="KW-0285">Flavoprotein</keyword>
<dbReference type="InterPro" id="IPR036010">
    <property type="entry name" value="2Fe-2S_ferredoxin-like_sf"/>
</dbReference>
<dbReference type="Gene3D" id="3.30.365.10">
    <property type="entry name" value="Aldehyde oxidase/xanthine dehydrogenase, molybdopterin binding domain"/>
    <property type="match status" value="3"/>
</dbReference>
<dbReference type="Gene3D" id="3.10.20.30">
    <property type="match status" value="1"/>
</dbReference>
<keyword evidence="8 10" id="KW-0408">Iron</keyword>
<dbReference type="Proteomes" id="UP001153714">
    <property type="component" value="Chromosome 19"/>
</dbReference>
<proteinExistence type="inferred from homology"/>
<feature type="binding site" evidence="10">
    <location>
        <position position="19"/>
    </location>
    <ligand>
        <name>[2Fe-2S] cluster</name>
        <dbReference type="ChEBI" id="CHEBI:190135"/>
        <label>1</label>
    </ligand>
</feature>
<evidence type="ECO:0000259" key="11">
    <source>
        <dbReference type="SMART" id="SM01008"/>
    </source>
</evidence>
<dbReference type="SMART" id="SM01092">
    <property type="entry name" value="CO_deh_flav_C"/>
    <property type="match status" value="1"/>
</dbReference>
<gene>
    <name evidence="13" type="ORF">DIATSA_LOCUS6063</name>
</gene>
<keyword evidence="6" id="KW-0274">FAD</keyword>
<protein>
    <recommendedName>
        <fullName evidence="15">Aldehyde oxidase</fullName>
    </recommendedName>
</protein>
<dbReference type="SUPFAM" id="SSF55447">
    <property type="entry name" value="CO dehydrogenase flavoprotein C-terminal domain-like"/>
    <property type="match status" value="1"/>
</dbReference>
<dbReference type="SUPFAM" id="SSF54665">
    <property type="entry name" value="CO dehydrogenase molybdoprotein N-domain-like"/>
    <property type="match status" value="1"/>
</dbReference>
<evidence type="ECO:0000256" key="4">
    <source>
        <dbReference type="ARBA" id="ARBA00022714"/>
    </source>
</evidence>
<feature type="binding site" evidence="10">
    <location>
        <position position="120"/>
    </location>
    <ligand>
        <name>[2Fe-2S] cluster</name>
        <dbReference type="ChEBI" id="CHEBI:190135"/>
        <label>2</label>
    </ligand>
</feature>
<dbReference type="Gene3D" id="3.90.1170.50">
    <property type="entry name" value="Aldehyde oxidase/xanthine dehydrogenase, a/b hammerhead"/>
    <property type="match status" value="1"/>
</dbReference>
<evidence type="ECO:0000256" key="10">
    <source>
        <dbReference type="PIRSR" id="PIRSR000127-3"/>
    </source>
</evidence>
<evidence type="ECO:0000256" key="6">
    <source>
        <dbReference type="ARBA" id="ARBA00022827"/>
    </source>
</evidence>
<dbReference type="AlphaFoldDB" id="A0A9N9R1V1"/>
<dbReference type="InterPro" id="IPR016208">
    <property type="entry name" value="Ald_Oxase/xanthine_DH-like"/>
</dbReference>
<evidence type="ECO:0000313" key="14">
    <source>
        <dbReference type="Proteomes" id="UP001153714"/>
    </source>
</evidence>
<evidence type="ECO:0000256" key="9">
    <source>
        <dbReference type="ARBA" id="ARBA00023014"/>
    </source>
</evidence>
<dbReference type="InterPro" id="IPR036318">
    <property type="entry name" value="FAD-bd_PCMH-like_sf"/>
</dbReference>
<dbReference type="InterPro" id="IPR037165">
    <property type="entry name" value="AldOxase/xan_DH_Mopterin-bd_sf"/>
</dbReference>
<feature type="binding site" evidence="10">
    <location>
        <position position="85"/>
    </location>
    <ligand>
        <name>[2Fe-2S] cluster</name>
        <dbReference type="ChEBI" id="CHEBI:190135"/>
        <label>2</label>
    </ligand>
</feature>
<dbReference type="SMART" id="SM01008">
    <property type="entry name" value="Ald_Xan_dh_C"/>
    <property type="match status" value="1"/>
</dbReference>
<keyword evidence="2" id="KW-0500">Molybdenum</keyword>
<dbReference type="InterPro" id="IPR036856">
    <property type="entry name" value="Ald_Oxase/Xan_DH_a/b_sf"/>
</dbReference>
<keyword evidence="5 10" id="KW-0479">Metal-binding</keyword>
<dbReference type="Pfam" id="PF00111">
    <property type="entry name" value="Fer2"/>
    <property type="match status" value="1"/>
</dbReference>
<evidence type="ECO:0000313" key="13">
    <source>
        <dbReference type="EMBL" id="CAG9788241.1"/>
    </source>
</evidence>
<dbReference type="InterPro" id="IPR046867">
    <property type="entry name" value="AldOxase/xan_DH_MoCoBD2"/>
</dbReference>
<dbReference type="InterPro" id="IPR036683">
    <property type="entry name" value="CO_DH_flav_C_dom_sf"/>
</dbReference>